<dbReference type="Proteomes" id="UP001060085">
    <property type="component" value="Linkage Group LG04"/>
</dbReference>
<evidence type="ECO:0000313" key="2">
    <source>
        <dbReference type="Proteomes" id="UP001060085"/>
    </source>
</evidence>
<reference evidence="2" key="1">
    <citation type="journal article" date="2023" name="Nat. Plants">
        <title>Single-cell RNA sequencing provides a high-resolution roadmap for understanding the multicellular compartmentation of specialized metabolism.</title>
        <authorList>
            <person name="Sun S."/>
            <person name="Shen X."/>
            <person name="Li Y."/>
            <person name="Li Y."/>
            <person name="Wang S."/>
            <person name="Li R."/>
            <person name="Zhang H."/>
            <person name="Shen G."/>
            <person name="Guo B."/>
            <person name="Wei J."/>
            <person name="Xu J."/>
            <person name="St-Pierre B."/>
            <person name="Chen S."/>
            <person name="Sun C."/>
        </authorList>
    </citation>
    <scope>NUCLEOTIDE SEQUENCE [LARGE SCALE GENOMIC DNA]</scope>
</reference>
<dbReference type="EMBL" id="CM044704">
    <property type="protein sequence ID" value="KAI5669972.1"/>
    <property type="molecule type" value="Genomic_DNA"/>
</dbReference>
<accession>A0ACC0BBI9</accession>
<proteinExistence type="predicted"/>
<organism evidence="1 2">
    <name type="scientific">Catharanthus roseus</name>
    <name type="common">Madagascar periwinkle</name>
    <name type="synonym">Vinca rosea</name>
    <dbReference type="NCBI Taxonomy" id="4058"/>
    <lineage>
        <taxon>Eukaryota</taxon>
        <taxon>Viridiplantae</taxon>
        <taxon>Streptophyta</taxon>
        <taxon>Embryophyta</taxon>
        <taxon>Tracheophyta</taxon>
        <taxon>Spermatophyta</taxon>
        <taxon>Magnoliopsida</taxon>
        <taxon>eudicotyledons</taxon>
        <taxon>Gunneridae</taxon>
        <taxon>Pentapetalae</taxon>
        <taxon>asterids</taxon>
        <taxon>lamiids</taxon>
        <taxon>Gentianales</taxon>
        <taxon>Apocynaceae</taxon>
        <taxon>Rauvolfioideae</taxon>
        <taxon>Vinceae</taxon>
        <taxon>Catharanthinae</taxon>
        <taxon>Catharanthus</taxon>
    </lineage>
</organism>
<evidence type="ECO:0000313" key="1">
    <source>
        <dbReference type="EMBL" id="KAI5669972.1"/>
    </source>
</evidence>
<sequence length="631" mass="70862">MRDLNSKRGLKSHRSLLSRMFKLCPSYLSEFTMDAPPPPSPLQTLHPAAQPQFENGFALSSAAEEHIPTSSETSTVANGIKSSKITRRKKMKKERISTDPHYQDSASSSSKARTYSMVSASRFSAQRKGIRLFNTRRNPKIFSGLHRHKPGYLDALALPLGMSIAAIVAQVLERKDAVQDKVLTDHLSQIFSSAVRESLVNVFGDNFNNFVENFEKSFRSTLMTLQVINKSTSGGGNTRPNKRGGYSSEGAAVLSFSKLDNSTSDSGIEECWSETLSQASSRDEQSSSREDIQCNTGISLINQQLILHNRDNMEQLDLVSPRQRSGPFDSSNNGTALSTLERSVMEQARSNDLKTFEMRLVMKKLQLKERQLELSSDSNFLERCKLSLGFSKTSFKFNKFKTQLEDTRHAELLKRCIDCLVSGLLIMLASIGYGVFVFSHQRIIEVTEACTYPSESKSWWMPKTMSSINSWMHFLKCQLRVLTRMFAGGIMIFAVAYLLLQRSATANQTMPVTFLVLLLGLLCGISGKLCIDTLGGSGNCWLSLWWAFCAVHIFSNLWTSALFTILHGPITVTEKMKRDPYVPYWLRKCLFYSTAALFLPLLCGFLPFATLGEWKDHFSSLFMNHLPTIED</sequence>
<comment type="caution">
    <text evidence="1">The sequence shown here is derived from an EMBL/GenBank/DDBJ whole genome shotgun (WGS) entry which is preliminary data.</text>
</comment>
<protein>
    <submittedName>
        <fullName evidence="1">Uncharacterized protein</fullName>
    </submittedName>
</protein>
<name>A0ACC0BBI9_CATRO</name>
<gene>
    <name evidence="1" type="ORF">M9H77_19825</name>
</gene>
<keyword evidence="2" id="KW-1185">Reference proteome</keyword>